<sequence length="319" mass="37780">MALEISLSEQIFNYKKIPHLLQYTEELETIEKILKSKSFKPSYCKENFGNYEILIPMVSFCNIPLSLVPNFLYYGDYGIGLSQEWGIKNNIEPVKYLVNNTPLKINSLSENIKAINNIRYLLQQKPNDIRLGLGLENETKENSHFKLPLNIIKSMTDPEKPIQDLLELTIKNIQFSKYWEAEVKKHIILKDNKDKVVYKNENFKSTINCYNEREWRFVPTIENTDTEIYPRIINSNDKNLQDLFKKYSSRETKKPHFRQNNYSLKFDLEDIKYILVKEKNEVPKIIDCLKTTFEKENVSQKLENGNLIILTRNRIFQDF</sequence>
<evidence type="ECO:0000313" key="1">
    <source>
        <dbReference type="EMBL" id="MBW2962136.1"/>
    </source>
</evidence>
<reference evidence="1 2" key="1">
    <citation type="submission" date="2021-07" db="EMBL/GenBank/DDBJ databases">
        <title>Mesonia aestuariivivens sp. nov., isolated from a tidal flat.</title>
        <authorList>
            <person name="Kim Y.-O."/>
            <person name="Yoon J.-H."/>
        </authorList>
    </citation>
    <scope>NUCLEOTIDE SEQUENCE [LARGE SCALE GENOMIC DNA]</scope>
    <source>
        <strain evidence="1 2">JHPTF-M18</strain>
    </source>
</reference>
<dbReference type="Proteomes" id="UP000719267">
    <property type="component" value="Unassembled WGS sequence"/>
</dbReference>
<dbReference type="InterPro" id="IPR021223">
    <property type="entry name" value="AbiGi"/>
</dbReference>
<proteinExistence type="predicted"/>
<name>A0ABS6W2Q3_9FLAO</name>
<gene>
    <name evidence="1" type="ORF">KW502_10025</name>
</gene>
<accession>A0ABS6W2Q3</accession>
<dbReference type="EMBL" id="JAHWDF010000010">
    <property type="protein sequence ID" value="MBW2962136.1"/>
    <property type="molecule type" value="Genomic_DNA"/>
</dbReference>
<organism evidence="1 2">
    <name type="scientific">Mesonia aestuariivivens</name>
    <dbReference type="NCBI Taxonomy" id="2796128"/>
    <lineage>
        <taxon>Bacteria</taxon>
        <taxon>Pseudomonadati</taxon>
        <taxon>Bacteroidota</taxon>
        <taxon>Flavobacteriia</taxon>
        <taxon>Flavobacteriales</taxon>
        <taxon>Flavobacteriaceae</taxon>
        <taxon>Mesonia</taxon>
    </lineage>
</organism>
<protein>
    <submittedName>
        <fullName evidence="1">Uncharacterized protein</fullName>
    </submittedName>
</protein>
<evidence type="ECO:0000313" key="2">
    <source>
        <dbReference type="Proteomes" id="UP000719267"/>
    </source>
</evidence>
<keyword evidence="2" id="KW-1185">Reference proteome</keyword>
<dbReference type="RefSeq" id="WP_219040426.1">
    <property type="nucleotide sequence ID" value="NZ_JAHWDF010000010.1"/>
</dbReference>
<comment type="caution">
    <text evidence="1">The sequence shown here is derived from an EMBL/GenBank/DDBJ whole genome shotgun (WGS) entry which is preliminary data.</text>
</comment>
<dbReference type="Pfam" id="PF10899">
    <property type="entry name" value="AbiGi"/>
    <property type="match status" value="1"/>
</dbReference>